<evidence type="ECO:0000256" key="2">
    <source>
        <dbReference type="ARBA" id="ARBA00010532"/>
    </source>
</evidence>
<evidence type="ECO:0000256" key="7">
    <source>
        <dbReference type="SAM" id="Phobius"/>
    </source>
</evidence>
<keyword evidence="3 7" id="KW-0812">Transmembrane</keyword>
<name>A0A9P1IJY2_9PELO</name>
<dbReference type="PANTHER" id="PTHR11923:SF51">
    <property type="entry name" value="LYSOSOME MEMBRANE PROTEIN 2"/>
    <property type="match status" value="1"/>
</dbReference>
<dbReference type="GO" id="GO:0005044">
    <property type="term" value="F:scavenger receptor activity"/>
    <property type="evidence" value="ECO:0007669"/>
    <property type="project" value="TreeGrafter"/>
</dbReference>
<dbReference type="EMBL" id="CANHGI010000003">
    <property type="protein sequence ID" value="CAI5446435.1"/>
    <property type="molecule type" value="Genomic_DNA"/>
</dbReference>
<reference evidence="8" key="1">
    <citation type="submission" date="2022-11" db="EMBL/GenBank/DDBJ databases">
        <authorList>
            <person name="Kikuchi T."/>
        </authorList>
    </citation>
    <scope>NUCLEOTIDE SEQUENCE</scope>
    <source>
        <strain evidence="8">PS1010</strain>
    </source>
</reference>
<protein>
    <submittedName>
        <fullName evidence="8">Uncharacterized protein</fullName>
    </submittedName>
</protein>
<comment type="subcellular location">
    <subcellularLocation>
        <location evidence="1">Membrane</location>
    </subcellularLocation>
</comment>
<evidence type="ECO:0000313" key="9">
    <source>
        <dbReference type="Proteomes" id="UP001152747"/>
    </source>
</evidence>
<keyword evidence="4 7" id="KW-1133">Transmembrane helix</keyword>
<organism evidence="8 9">
    <name type="scientific">Caenorhabditis angaria</name>
    <dbReference type="NCBI Taxonomy" id="860376"/>
    <lineage>
        <taxon>Eukaryota</taxon>
        <taxon>Metazoa</taxon>
        <taxon>Ecdysozoa</taxon>
        <taxon>Nematoda</taxon>
        <taxon>Chromadorea</taxon>
        <taxon>Rhabditida</taxon>
        <taxon>Rhabditina</taxon>
        <taxon>Rhabditomorpha</taxon>
        <taxon>Rhabditoidea</taxon>
        <taxon>Rhabditidae</taxon>
        <taxon>Peloderinae</taxon>
        <taxon>Caenorhabditis</taxon>
    </lineage>
</organism>
<keyword evidence="5 7" id="KW-0472">Membrane</keyword>
<dbReference type="Pfam" id="PF01130">
    <property type="entry name" value="CD36"/>
    <property type="match status" value="1"/>
</dbReference>
<accession>A0A9P1IJY2</accession>
<proteinExistence type="inferred from homology"/>
<evidence type="ECO:0000256" key="6">
    <source>
        <dbReference type="ARBA" id="ARBA00023180"/>
    </source>
</evidence>
<evidence type="ECO:0000256" key="3">
    <source>
        <dbReference type="ARBA" id="ARBA00022692"/>
    </source>
</evidence>
<feature type="transmembrane region" description="Helical" evidence="7">
    <location>
        <begin position="462"/>
        <end position="489"/>
    </location>
</feature>
<dbReference type="Proteomes" id="UP001152747">
    <property type="component" value="Unassembled WGS sequence"/>
</dbReference>
<sequence length="521" mass="58892">MVQKAPCLFGSAIVVGLIFAICGILLLIGIPIDRIVNEQVLKQDFLGYTKDENGTEIPNSMTKTWLKPQYKMQLNVWMFNVTNVNGILQRHEKPNLQQIGPFVFDEIQEKIYHRFAENDTRIFYKNKKLYFFNQNASCSGCILEKKVTIPSIIFQKLIDTAEINIGSRFAVEAVLKFVDEAPYITVSIRDALFEGYEDPLIDLICNNKILGKILCESNLLQRKIGFFYGQNGTTDGLYEVDTGIPSPMNIGKLYSWNNLTKMSNKTWDSEYARMINGTDGQLFAPMMKRENRITIFYVAVSGVPSWRFIPPADLYDPKIPKNREFCNAKGTPRFFENTTIQIENCLPAGIIDLSRCQAGSPRVYLSQPHFYNSPKELWYSVTGLDIPSASNDNTFVDLEPVSGVPTQAKRIMQINIGMVKGNVAIVKNTSNVIVPVLWMNETAYFDEGTRDQLIGIFNAKHFSFIGGIISLSLGLIGWLAVFVVIFVYSRQSDDDEYGRLVLDEEEQGENNEAANDLLVNV</sequence>
<dbReference type="PANTHER" id="PTHR11923">
    <property type="entry name" value="SCAVENGER RECEPTOR CLASS B TYPE-1 SR-B1"/>
    <property type="match status" value="1"/>
</dbReference>
<dbReference type="GO" id="GO:0005737">
    <property type="term" value="C:cytoplasm"/>
    <property type="evidence" value="ECO:0007669"/>
    <property type="project" value="TreeGrafter"/>
</dbReference>
<keyword evidence="6" id="KW-0325">Glycoprotein</keyword>
<dbReference type="PRINTS" id="PR01609">
    <property type="entry name" value="CD36FAMILY"/>
</dbReference>
<dbReference type="OrthoDB" id="18585at2759"/>
<gene>
    <name evidence="8" type="ORF">CAMP_LOCUS9072</name>
</gene>
<keyword evidence="9" id="KW-1185">Reference proteome</keyword>
<evidence type="ECO:0000256" key="1">
    <source>
        <dbReference type="ARBA" id="ARBA00004370"/>
    </source>
</evidence>
<comment type="caution">
    <text evidence="8">The sequence shown here is derived from an EMBL/GenBank/DDBJ whole genome shotgun (WGS) entry which is preliminary data.</text>
</comment>
<feature type="transmembrane region" description="Helical" evidence="7">
    <location>
        <begin position="7"/>
        <end position="32"/>
    </location>
</feature>
<evidence type="ECO:0000313" key="8">
    <source>
        <dbReference type="EMBL" id="CAI5446435.1"/>
    </source>
</evidence>
<dbReference type="AlphaFoldDB" id="A0A9P1IJY2"/>
<dbReference type="InterPro" id="IPR002159">
    <property type="entry name" value="CD36_fam"/>
</dbReference>
<dbReference type="GO" id="GO:0016020">
    <property type="term" value="C:membrane"/>
    <property type="evidence" value="ECO:0007669"/>
    <property type="project" value="UniProtKB-SubCell"/>
</dbReference>
<comment type="similarity">
    <text evidence="2">Belongs to the CD36 family.</text>
</comment>
<evidence type="ECO:0000256" key="5">
    <source>
        <dbReference type="ARBA" id="ARBA00023136"/>
    </source>
</evidence>
<evidence type="ECO:0000256" key="4">
    <source>
        <dbReference type="ARBA" id="ARBA00022989"/>
    </source>
</evidence>